<feature type="transmembrane region" description="Helical" evidence="11">
    <location>
        <begin position="18"/>
        <end position="41"/>
    </location>
</feature>
<evidence type="ECO:0000256" key="11">
    <source>
        <dbReference type="SAM" id="Phobius"/>
    </source>
</evidence>
<feature type="transmembrane region" description="Helical" evidence="11">
    <location>
        <begin position="172"/>
        <end position="195"/>
    </location>
</feature>
<evidence type="ECO:0000256" key="10">
    <source>
        <dbReference type="ARBA" id="ARBA00023136"/>
    </source>
</evidence>
<accession>A0ABS5GE67</accession>
<dbReference type="Gene3D" id="3.30.565.10">
    <property type="entry name" value="Histidine kinase-like ATPase, C-terminal domain"/>
    <property type="match status" value="1"/>
</dbReference>
<name>A0ABS5GE67_9BRAD</name>
<evidence type="ECO:0000256" key="3">
    <source>
        <dbReference type="ARBA" id="ARBA00012438"/>
    </source>
</evidence>
<dbReference type="InterPro" id="IPR005467">
    <property type="entry name" value="His_kinase_dom"/>
</dbReference>
<dbReference type="PANTHER" id="PTHR45436">
    <property type="entry name" value="SENSOR HISTIDINE KINASE YKOH"/>
    <property type="match status" value="1"/>
</dbReference>
<keyword evidence="8 11" id="KW-1133">Transmembrane helix</keyword>
<dbReference type="Proteomes" id="UP001314635">
    <property type="component" value="Unassembled WGS sequence"/>
</dbReference>
<dbReference type="InterPro" id="IPR003661">
    <property type="entry name" value="HisK_dim/P_dom"/>
</dbReference>
<dbReference type="Gene3D" id="1.10.287.130">
    <property type="match status" value="1"/>
</dbReference>
<dbReference type="InterPro" id="IPR013727">
    <property type="entry name" value="2CSK_N"/>
</dbReference>
<comment type="caution">
    <text evidence="14">The sequence shown here is derived from an EMBL/GenBank/DDBJ whole genome shotgun (WGS) entry which is preliminary data.</text>
</comment>
<dbReference type="Pfam" id="PF08521">
    <property type="entry name" value="2CSK_N"/>
    <property type="match status" value="1"/>
</dbReference>
<dbReference type="SMART" id="SM00387">
    <property type="entry name" value="HATPase_c"/>
    <property type="match status" value="1"/>
</dbReference>
<dbReference type="InterPro" id="IPR004358">
    <property type="entry name" value="Sig_transdc_His_kin-like_C"/>
</dbReference>
<evidence type="ECO:0000256" key="2">
    <source>
        <dbReference type="ARBA" id="ARBA00004370"/>
    </source>
</evidence>
<dbReference type="EMBL" id="JAFCLK010000028">
    <property type="protein sequence ID" value="MBR1139299.1"/>
    <property type="molecule type" value="Genomic_DNA"/>
</dbReference>
<keyword evidence="7 14" id="KW-0418">Kinase</keyword>
<keyword evidence="5" id="KW-0808">Transferase</keyword>
<evidence type="ECO:0000313" key="14">
    <source>
        <dbReference type="EMBL" id="MBR1139299.1"/>
    </source>
</evidence>
<proteinExistence type="predicted"/>
<dbReference type="SUPFAM" id="SSF55874">
    <property type="entry name" value="ATPase domain of HSP90 chaperone/DNA topoisomerase II/histidine kinase"/>
    <property type="match status" value="1"/>
</dbReference>
<dbReference type="InterPro" id="IPR050428">
    <property type="entry name" value="TCS_sensor_his_kinase"/>
</dbReference>
<organism evidence="14 15">
    <name type="scientific">Bradyrhizobium denitrificans</name>
    <dbReference type="NCBI Taxonomy" id="2734912"/>
    <lineage>
        <taxon>Bacteria</taxon>
        <taxon>Pseudomonadati</taxon>
        <taxon>Pseudomonadota</taxon>
        <taxon>Alphaproteobacteria</taxon>
        <taxon>Hyphomicrobiales</taxon>
        <taxon>Nitrobacteraceae</taxon>
        <taxon>Bradyrhizobium</taxon>
    </lineage>
</organism>
<evidence type="ECO:0000256" key="9">
    <source>
        <dbReference type="ARBA" id="ARBA00023012"/>
    </source>
</evidence>
<dbReference type="EC" id="2.7.13.3" evidence="3"/>
<evidence type="ECO:0000256" key="5">
    <source>
        <dbReference type="ARBA" id="ARBA00022679"/>
    </source>
</evidence>
<evidence type="ECO:0000256" key="8">
    <source>
        <dbReference type="ARBA" id="ARBA00022989"/>
    </source>
</evidence>
<evidence type="ECO:0000256" key="7">
    <source>
        <dbReference type="ARBA" id="ARBA00022777"/>
    </source>
</evidence>
<feature type="domain" description="Histidine kinase" evidence="12">
    <location>
        <begin position="251"/>
        <end position="457"/>
    </location>
</feature>
<dbReference type="PROSITE" id="PS50109">
    <property type="entry name" value="HIS_KIN"/>
    <property type="match status" value="1"/>
</dbReference>
<evidence type="ECO:0000256" key="6">
    <source>
        <dbReference type="ARBA" id="ARBA00022692"/>
    </source>
</evidence>
<sequence length="462" mass="49093">MAISSTLRDIRTSLRARLLIAIGAILAVGAVVLSLAAWQYAATAARDAYDRLLAGGAVQIAENIYMQGGVVTLDPPAAAFATLSAYDLVFYRVTDPRGVVVAGYDDLAISAPAAALREGVVLRDGVYRDQPVRIAAVARRLDGAPGDGWSAIVLAQTLRARDSLTWDLASKAIGLIAAMSLLALVATALCLRLVFAPLTRIEAEIVRRRPDDLSPIAMMPPREVRALVGAIDGFMQRLSERITLMQRFIADATHQLRTPLAAIDAEVELLTDQTRDPKALDKLRGRIADLARLTSQLLDHAMIQHRAQAPRFAATDINALAKSVLSQSVPLSLDREVSVSFVPSEGDTVIAADAISLREALANLIHNALAHGARTRLMVRVERAAAHVAIVVWDDGPGIAAEAQQHLVSPFQKGDGSHGSGLGLAIAAEVAQAHGGSLRFAGGAGDFSVRFEIPASPFARHI</sequence>
<keyword evidence="6 11" id="KW-0812">Transmembrane</keyword>
<evidence type="ECO:0000313" key="15">
    <source>
        <dbReference type="Proteomes" id="UP001314635"/>
    </source>
</evidence>
<dbReference type="InterPro" id="IPR036890">
    <property type="entry name" value="HATPase_C_sf"/>
</dbReference>
<evidence type="ECO:0000256" key="1">
    <source>
        <dbReference type="ARBA" id="ARBA00000085"/>
    </source>
</evidence>
<reference evidence="15" key="1">
    <citation type="journal article" date="2021" name="ISME J.">
        <title>Evolutionary origin and ecological implication of a unique nif island in free-living Bradyrhizobium lineages.</title>
        <authorList>
            <person name="Tao J."/>
        </authorList>
    </citation>
    <scope>NUCLEOTIDE SEQUENCE [LARGE SCALE GENOMIC DNA]</scope>
    <source>
        <strain evidence="15">SZCCT0094</strain>
    </source>
</reference>
<dbReference type="PANTHER" id="PTHR45436:SF1">
    <property type="entry name" value="SENSOR PROTEIN QSEC"/>
    <property type="match status" value="1"/>
</dbReference>
<keyword evidence="9" id="KW-0902">Two-component regulatory system</keyword>
<keyword evidence="15" id="KW-1185">Reference proteome</keyword>
<dbReference type="PRINTS" id="PR00344">
    <property type="entry name" value="BCTRLSENSOR"/>
</dbReference>
<dbReference type="Pfam" id="PF00512">
    <property type="entry name" value="HisKA"/>
    <property type="match status" value="1"/>
</dbReference>
<keyword evidence="4" id="KW-0597">Phosphoprotein</keyword>
<evidence type="ECO:0000259" key="12">
    <source>
        <dbReference type="PROSITE" id="PS50109"/>
    </source>
</evidence>
<dbReference type="InterPro" id="IPR036097">
    <property type="entry name" value="HisK_dim/P_sf"/>
</dbReference>
<gene>
    <name evidence="14" type="ORF">JQ619_26410</name>
</gene>
<dbReference type="GO" id="GO:0016301">
    <property type="term" value="F:kinase activity"/>
    <property type="evidence" value="ECO:0007669"/>
    <property type="project" value="UniProtKB-KW"/>
</dbReference>
<protein>
    <recommendedName>
        <fullName evidence="3">histidine kinase</fullName>
        <ecNumber evidence="3">2.7.13.3</ecNumber>
    </recommendedName>
</protein>
<dbReference type="InterPro" id="IPR003594">
    <property type="entry name" value="HATPase_dom"/>
</dbReference>
<dbReference type="SMART" id="SM00388">
    <property type="entry name" value="HisKA"/>
    <property type="match status" value="1"/>
</dbReference>
<evidence type="ECO:0000259" key="13">
    <source>
        <dbReference type="PROSITE" id="PS50885"/>
    </source>
</evidence>
<feature type="domain" description="HAMP" evidence="13">
    <location>
        <begin position="192"/>
        <end position="243"/>
    </location>
</feature>
<dbReference type="CDD" id="cd00075">
    <property type="entry name" value="HATPase"/>
    <property type="match status" value="1"/>
</dbReference>
<evidence type="ECO:0000256" key="4">
    <source>
        <dbReference type="ARBA" id="ARBA00022553"/>
    </source>
</evidence>
<comment type="catalytic activity">
    <reaction evidence="1">
        <text>ATP + protein L-histidine = ADP + protein N-phospho-L-histidine.</text>
        <dbReference type="EC" id="2.7.13.3"/>
    </reaction>
</comment>
<dbReference type="PROSITE" id="PS50885">
    <property type="entry name" value="HAMP"/>
    <property type="match status" value="1"/>
</dbReference>
<dbReference type="Pfam" id="PF02518">
    <property type="entry name" value="HATPase_c"/>
    <property type="match status" value="1"/>
</dbReference>
<comment type="subcellular location">
    <subcellularLocation>
        <location evidence="2">Membrane</location>
    </subcellularLocation>
</comment>
<keyword evidence="10 11" id="KW-0472">Membrane</keyword>
<dbReference type="RefSeq" id="WP_172240897.1">
    <property type="nucleotide sequence ID" value="NZ_JABFDP010000028.1"/>
</dbReference>
<dbReference type="SUPFAM" id="SSF47384">
    <property type="entry name" value="Homodimeric domain of signal transducing histidine kinase"/>
    <property type="match status" value="1"/>
</dbReference>
<dbReference type="InterPro" id="IPR003660">
    <property type="entry name" value="HAMP_dom"/>
</dbReference>
<dbReference type="CDD" id="cd00082">
    <property type="entry name" value="HisKA"/>
    <property type="match status" value="1"/>
</dbReference>